<dbReference type="AlphaFoldDB" id="A0AAV2TP52"/>
<dbReference type="Proteomes" id="UP001497525">
    <property type="component" value="Unassembled WGS sequence"/>
</dbReference>
<dbReference type="EMBL" id="CAXLJL010000434">
    <property type="protein sequence ID" value="CAL5137771.1"/>
    <property type="molecule type" value="Genomic_DNA"/>
</dbReference>
<accession>A0AAV2TP52</accession>
<protein>
    <recommendedName>
        <fullName evidence="3">ISXO2-like transposase domain-containing protein</fullName>
    </recommendedName>
</protein>
<proteinExistence type="predicted"/>
<evidence type="ECO:0000313" key="1">
    <source>
        <dbReference type="EMBL" id="CAL5137771.1"/>
    </source>
</evidence>
<evidence type="ECO:0008006" key="3">
    <source>
        <dbReference type="Google" id="ProtNLM"/>
    </source>
</evidence>
<evidence type="ECO:0000313" key="2">
    <source>
        <dbReference type="Proteomes" id="UP001497525"/>
    </source>
</evidence>
<reference evidence="1" key="1">
    <citation type="submission" date="2024-06" db="EMBL/GenBank/DDBJ databases">
        <authorList>
            <person name="Liu X."/>
            <person name="Lenzi L."/>
            <person name="Haldenby T S."/>
            <person name="Uol C."/>
        </authorList>
    </citation>
    <scope>NUCLEOTIDE SEQUENCE</scope>
</reference>
<name>A0AAV2TP52_CALDB</name>
<organism evidence="1 2">
    <name type="scientific">Calicophoron daubneyi</name>
    <name type="common">Rumen fluke</name>
    <name type="synonym">Paramphistomum daubneyi</name>
    <dbReference type="NCBI Taxonomy" id="300641"/>
    <lineage>
        <taxon>Eukaryota</taxon>
        <taxon>Metazoa</taxon>
        <taxon>Spiralia</taxon>
        <taxon>Lophotrochozoa</taxon>
        <taxon>Platyhelminthes</taxon>
        <taxon>Trematoda</taxon>
        <taxon>Digenea</taxon>
        <taxon>Plagiorchiida</taxon>
        <taxon>Pronocephalata</taxon>
        <taxon>Paramphistomoidea</taxon>
        <taxon>Paramphistomidae</taxon>
        <taxon>Calicophoron</taxon>
    </lineage>
</organism>
<gene>
    <name evidence="1" type="ORF">CDAUBV1_LOCUS12257</name>
</gene>
<sequence length="134" mass="15379">MYHVGRQVQTQWAFGGISRKTRECVLYRMGIRTAITVSGTIRESIAPRTTIVSDTWSVYDVINLHGYRNLSGSCEWSSYEHCGGTLQPNKGEELTSLRNSPPDVGLMCEFMWRQRVQNHDPFDKTLEHIKDFPV</sequence>
<comment type="caution">
    <text evidence="1">The sequence shown here is derived from an EMBL/GenBank/DDBJ whole genome shotgun (WGS) entry which is preliminary data.</text>
</comment>